<gene>
    <name evidence="2" type="ORF">CLV40_10858</name>
</gene>
<proteinExistence type="predicted"/>
<feature type="compositionally biased region" description="Polar residues" evidence="1">
    <location>
        <begin position="90"/>
        <end position="120"/>
    </location>
</feature>
<evidence type="ECO:0000313" key="2">
    <source>
        <dbReference type="EMBL" id="PPK67061.1"/>
    </source>
</evidence>
<protein>
    <submittedName>
        <fullName evidence="2">Uncharacterized protein</fullName>
    </submittedName>
</protein>
<sequence>MCTRLIGADNARSAVVNSANLRYTRANSSPARNAVRGTRSSKPIRYRLAPRSRHCRPGRSSAKSTWSPSTTRSLLRVRDGDRWYCRNGGLANTSRHASTRSTGSPSVSASIATAGSPSGGTATRSSAHARATPRSGSARTSMCRICRKS</sequence>
<keyword evidence="3" id="KW-1185">Reference proteome</keyword>
<dbReference type="AlphaFoldDB" id="A0A2S6GPK7"/>
<comment type="caution">
    <text evidence="2">The sequence shown here is derived from an EMBL/GenBank/DDBJ whole genome shotgun (WGS) entry which is preliminary data.</text>
</comment>
<accession>A0A2S6GPK7</accession>
<name>A0A2S6GPK7_9PSEU</name>
<feature type="compositionally biased region" description="Polar residues" evidence="1">
    <location>
        <begin position="61"/>
        <end position="72"/>
    </location>
</feature>
<dbReference type="Proteomes" id="UP000239203">
    <property type="component" value="Unassembled WGS sequence"/>
</dbReference>
<feature type="region of interest" description="Disordered" evidence="1">
    <location>
        <begin position="50"/>
        <end position="72"/>
    </location>
</feature>
<feature type="region of interest" description="Disordered" evidence="1">
    <location>
        <begin position="86"/>
        <end position="149"/>
    </location>
</feature>
<dbReference type="RefSeq" id="WP_146108064.1">
    <property type="nucleotide sequence ID" value="NZ_CP154825.1"/>
</dbReference>
<dbReference type="EMBL" id="PTIX01000008">
    <property type="protein sequence ID" value="PPK67061.1"/>
    <property type="molecule type" value="Genomic_DNA"/>
</dbReference>
<organism evidence="2 3">
    <name type="scientific">Actinokineospora auranticolor</name>
    <dbReference type="NCBI Taxonomy" id="155976"/>
    <lineage>
        <taxon>Bacteria</taxon>
        <taxon>Bacillati</taxon>
        <taxon>Actinomycetota</taxon>
        <taxon>Actinomycetes</taxon>
        <taxon>Pseudonocardiales</taxon>
        <taxon>Pseudonocardiaceae</taxon>
        <taxon>Actinokineospora</taxon>
    </lineage>
</organism>
<evidence type="ECO:0000313" key="3">
    <source>
        <dbReference type="Proteomes" id="UP000239203"/>
    </source>
</evidence>
<reference evidence="2 3" key="1">
    <citation type="submission" date="2018-02" db="EMBL/GenBank/DDBJ databases">
        <title>Genomic Encyclopedia of Archaeal and Bacterial Type Strains, Phase II (KMG-II): from individual species to whole genera.</title>
        <authorList>
            <person name="Goeker M."/>
        </authorList>
    </citation>
    <scope>NUCLEOTIDE SEQUENCE [LARGE SCALE GENOMIC DNA]</scope>
    <source>
        <strain evidence="2 3">YU 961-1</strain>
    </source>
</reference>
<feature type="compositionally biased region" description="Low complexity" evidence="1">
    <location>
        <begin position="121"/>
        <end position="135"/>
    </location>
</feature>
<evidence type="ECO:0000256" key="1">
    <source>
        <dbReference type="SAM" id="MobiDB-lite"/>
    </source>
</evidence>